<gene>
    <name evidence="5" type="ORF">GNLVRS02_ARAD1C01606g</name>
</gene>
<feature type="domain" description="RRM" evidence="4">
    <location>
        <begin position="274"/>
        <end position="351"/>
    </location>
</feature>
<reference evidence="5" key="2">
    <citation type="submission" date="2014-06" db="EMBL/GenBank/DDBJ databases">
        <title>The complete genome of Blastobotrys (Arxula) adeninivorans LS3 - a yeast of biotechnological interest.</title>
        <authorList>
            <person name="Kunze G."/>
            <person name="Gaillardin C."/>
            <person name="Czernicka M."/>
            <person name="Durrens P."/>
            <person name="Martin T."/>
            <person name="Boer E."/>
            <person name="Gabaldon T."/>
            <person name="Cruz J."/>
            <person name="Talla E."/>
            <person name="Marck C."/>
            <person name="Goffeau A."/>
            <person name="Barbe V."/>
            <person name="Baret P."/>
            <person name="Baronian K."/>
            <person name="Beier S."/>
            <person name="Bleykasten C."/>
            <person name="Bode R."/>
            <person name="Casaregola S."/>
            <person name="Despons L."/>
            <person name="Fairhead C."/>
            <person name="Giersberg M."/>
            <person name="Gierski P."/>
            <person name="Hahnel U."/>
            <person name="Hartmann A."/>
            <person name="Jankowska D."/>
            <person name="Jubin C."/>
            <person name="Jung P."/>
            <person name="Lafontaine I."/>
            <person name="Leh-Louis V."/>
            <person name="Lemaire M."/>
            <person name="Marcet-Houben M."/>
            <person name="Mascher M."/>
            <person name="Morel G."/>
            <person name="Richard G.-F."/>
            <person name="Riechen J."/>
            <person name="Sacerdot C."/>
            <person name="Sarkar A."/>
            <person name="Savel G."/>
            <person name="Schacherer J."/>
            <person name="Sherman D."/>
            <person name="Straub M.-L."/>
            <person name="Stein N."/>
            <person name="Thierry A."/>
            <person name="Trautwein-Schult A."/>
            <person name="Westhof E."/>
            <person name="Worch S."/>
            <person name="Dujon B."/>
            <person name="Souciet J.-L."/>
            <person name="Wincker P."/>
            <person name="Scholz U."/>
            <person name="Neuveglise N."/>
        </authorList>
    </citation>
    <scope>NUCLEOTIDE SEQUENCE</scope>
    <source>
        <strain evidence="5">LS3</strain>
    </source>
</reference>
<dbReference type="PANTHER" id="PTHR23003">
    <property type="entry name" value="RNA RECOGNITION MOTIF RRM DOMAIN CONTAINING PROTEIN"/>
    <property type="match status" value="1"/>
</dbReference>
<dbReference type="AlphaFoldDB" id="A0A060SZ12"/>
<dbReference type="PANTHER" id="PTHR23003:SF3">
    <property type="entry name" value="FI21236P1-RELATED"/>
    <property type="match status" value="1"/>
</dbReference>
<feature type="domain" description="RRM" evidence="4">
    <location>
        <begin position="162"/>
        <end position="238"/>
    </location>
</feature>
<feature type="domain" description="RRM" evidence="4">
    <location>
        <begin position="73"/>
        <end position="150"/>
    </location>
</feature>
<accession>A0A060SZ12</accession>
<dbReference type="FunFam" id="3.30.70.330:FF:000362">
    <property type="entry name" value="GBP2p Poly(A+) RNA-binding protein"/>
    <property type="match status" value="1"/>
</dbReference>
<evidence type="ECO:0000256" key="2">
    <source>
        <dbReference type="PROSITE-ProRule" id="PRU00176"/>
    </source>
</evidence>
<dbReference type="InterPro" id="IPR012677">
    <property type="entry name" value="Nucleotide-bd_a/b_plait_sf"/>
</dbReference>
<dbReference type="PROSITE" id="PS50102">
    <property type="entry name" value="RRM"/>
    <property type="match status" value="3"/>
</dbReference>
<evidence type="ECO:0000259" key="4">
    <source>
        <dbReference type="PROSITE" id="PS50102"/>
    </source>
</evidence>
<organism evidence="5">
    <name type="scientific">Blastobotrys adeninivorans</name>
    <name type="common">Yeast</name>
    <name type="synonym">Arxula adeninivorans</name>
    <dbReference type="NCBI Taxonomy" id="409370"/>
    <lineage>
        <taxon>Eukaryota</taxon>
        <taxon>Fungi</taxon>
        <taxon>Dikarya</taxon>
        <taxon>Ascomycota</taxon>
        <taxon>Saccharomycotina</taxon>
        <taxon>Dipodascomycetes</taxon>
        <taxon>Dipodascales</taxon>
        <taxon>Trichomonascaceae</taxon>
        <taxon>Blastobotrys</taxon>
    </lineage>
</organism>
<dbReference type="InterPro" id="IPR035979">
    <property type="entry name" value="RBD_domain_sf"/>
</dbReference>
<dbReference type="Pfam" id="PF00076">
    <property type="entry name" value="RRM_1"/>
    <property type="match status" value="3"/>
</dbReference>
<dbReference type="Gene3D" id="3.30.70.330">
    <property type="match status" value="3"/>
</dbReference>
<feature type="region of interest" description="Disordered" evidence="3">
    <location>
        <begin position="27"/>
        <end position="61"/>
    </location>
</feature>
<dbReference type="SUPFAM" id="SSF54928">
    <property type="entry name" value="RNA-binding domain, RBD"/>
    <property type="match status" value="2"/>
</dbReference>
<feature type="region of interest" description="Disordered" evidence="3">
    <location>
        <begin position="242"/>
        <end position="271"/>
    </location>
</feature>
<dbReference type="GO" id="GO:0003729">
    <property type="term" value="F:mRNA binding"/>
    <property type="evidence" value="ECO:0007669"/>
    <property type="project" value="TreeGrafter"/>
</dbReference>
<dbReference type="PhylomeDB" id="A0A060SZ12"/>
<dbReference type="GO" id="GO:1990904">
    <property type="term" value="C:ribonucleoprotein complex"/>
    <property type="evidence" value="ECO:0007669"/>
    <property type="project" value="TreeGrafter"/>
</dbReference>
<dbReference type="GO" id="GO:0005737">
    <property type="term" value="C:cytoplasm"/>
    <property type="evidence" value="ECO:0007669"/>
    <property type="project" value="TreeGrafter"/>
</dbReference>
<dbReference type="InterPro" id="IPR000504">
    <property type="entry name" value="RRM_dom"/>
</dbReference>
<evidence type="ECO:0000256" key="3">
    <source>
        <dbReference type="SAM" id="MobiDB-lite"/>
    </source>
</evidence>
<evidence type="ECO:0000313" key="5">
    <source>
        <dbReference type="EMBL" id="CDP33963.1"/>
    </source>
</evidence>
<sequence length="353" mass="39522">MVAEPPRPEPDGFEAYPFQCGCLHISRSRSRSPNRSERRYTRSRSPSYRRRRTERPERVSMRRGFGSVAPQECRVYVGNLPYDVRWQDLKDFMKQAGDVAHADVWLLPDGRSKGCGIVEFANAEDAQNAIKTLHNIDWKGRPLLVREDREEAPPMHSGAPGAQLFVTNIPYSADWRDLKDLFKEIGPVVRADIHMSGGRSRGTGVVLFENAGDAKAAIDQLNGYNWNGLYLEVREDRFAGGRGAAPRAPFSSRFEEDTGSEFTKGTRGNGQPSETIYVDNLPWSTTNQDLLDLFGTIGQVEQAEIKYLRNGKSAGSAVVKFTEAESANDAVGRLNKYNYGNRDLSVSYVSYVN</sequence>
<dbReference type="EMBL" id="HG937693">
    <property type="protein sequence ID" value="CDP33963.1"/>
    <property type="molecule type" value="Genomic_DNA"/>
</dbReference>
<dbReference type="SMART" id="SM00360">
    <property type="entry name" value="RRM"/>
    <property type="match status" value="3"/>
</dbReference>
<dbReference type="InterPro" id="IPR050374">
    <property type="entry name" value="RRT5_SRSF_SR"/>
</dbReference>
<evidence type="ECO:0000256" key="1">
    <source>
        <dbReference type="ARBA" id="ARBA00022884"/>
    </source>
</evidence>
<protein>
    <submittedName>
        <fullName evidence="5">ARAD1C01606p</fullName>
    </submittedName>
</protein>
<proteinExistence type="predicted"/>
<keyword evidence="1 2" id="KW-0694">RNA-binding</keyword>
<name>A0A060SZ12_BLAAD</name>
<reference evidence="5" key="1">
    <citation type="submission" date="2014-02" db="EMBL/GenBank/DDBJ databases">
        <authorList>
            <person name="Genoscope - CEA"/>
        </authorList>
    </citation>
    <scope>NUCLEOTIDE SEQUENCE</scope>
    <source>
        <strain evidence="5">LS3</strain>
    </source>
</reference>
<dbReference type="GO" id="GO:0005634">
    <property type="term" value="C:nucleus"/>
    <property type="evidence" value="ECO:0007669"/>
    <property type="project" value="TreeGrafter"/>
</dbReference>